<keyword evidence="10" id="KW-1185">Reference proteome</keyword>
<feature type="region of interest" description="Disordered" evidence="7">
    <location>
        <begin position="1774"/>
        <end position="1870"/>
    </location>
</feature>
<dbReference type="GO" id="GO:0061775">
    <property type="term" value="F:cohesin loader activity"/>
    <property type="evidence" value="ECO:0007669"/>
    <property type="project" value="InterPro"/>
</dbReference>
<dbReference type="Pfam" id="PF12765">
    <property type="entry name" value="Cohesin_HEAT"/>
    <property type="match status" value="1"/>
</dbReference>
<feature type="domain" description="Sister chromatid cohesion C-terminal" evidence="8">
    <location>
        <begin position="1383"/>
        <end position="1552"/>
    </location>
</feature>
<evidence type="ECO:0000256" key="2">
    <source>
        <dbReference type="ARBA" id="ARBA00009252"/>
    </source>
</evidence>
<dbReference type="InterPro" id="IPR026003">
    <property type="entry name" value="Cohesin_HEAT"/>
</dbReference>
<dbReference type="GO" id="GO:0140588">
    <property type="term" value="P:chromatin looping"/>
    <property type="evidence" value="ECO:0007669"/>
    <property type="project" value="InterPro"/>
</dbReference>
<gene>
    <name evidence="9" type="ORF">Vafri_9964</name>
</gene>
<sequence length="1870" mass="200970">MAGPCFKLDLLSFDDPAIVLPLPISAKISCVTLQQDGSDKLDEHVTRNLQLLEQLDAILTGTDISYVRPVNLDVVNIPSPSCSLAKILVSRNPSLFKYGVAVAEEDAPEAAVTTHGNPSVMAISAHNSQLDPPGASGRQGEGAISGADNLELGTTPGNLPAKKRARRAVREEAYVMRSDEAKAAAAKLSSFLESSIAAATGHVTASYSDDEDGQTKVGNAKGSGGFGKRQQFCSIFHVEVLKDLHAQLLTAQTQGYLHLVPHELLRKLLLTLHGIAEAGLNQLLLEDTELKSPNLARVTTALEAMLCGLVIYATPKLPPSLNMEKLLNCAVELTNYHLQSNVLALHDARFKGVYRQGGTEDEEADPVKSAKALRARSTGGSAAGRGPSRWTVILVGQLEQALSLLAKVMGLIRMDVDRLFPLIRISQQMLAVASLRTLHYRALGLVVSMFKYYPLHRETVMGKVTEELLSHPSTGKHVSRCFPLHALDSMTNIQMSSALVMQLIQVAAELPQVDASHLDALMPAKMPMHWSDLFWHAVVAKLPSTRAAKADMSADFKAWVEALVEDLLMALPLPEWPSAAVLLRRLICIVRKDRMASDAGMQLVWIELLGLVARGLYSLARDAEAPEAVRAVIAAVDAAIVAAGGEITENRLDKNEVAQELLLEHLSSDGGSSAGHDTSNSAGAWGLDASVAGSARQLIACDMLLARAKAVERQQGHKLNDKQMNDLVMCYRQIYERQRSCLGVSISGLCDLDRNTAVVLSRWHVAKSVLGCSRATLLSWLAAAGGSGRTQKEAYAAAARAKSIKLLGGVIEVDTRVLYMPEVQVGIKGALNDDSILVREAALDLIGKHICRSADLAAQFYDVLASAAIDAGLTVRKRAVRLLWECCVRCPEFERRIEAMLLIVSRVTDTEDTMRTLINKICAEVWFLPNFQLESEEGSSSVSRGAEQRAANLGELVMAIYCRMGSAISIPIHSSTPIVVIIRNIVGEEGKSEYEAVRRGAREVVGVLLARSLELQGEQDALPQPTPSGRPDGHGPAEELFRCLLALHVLCAADVTLLQRPEDPQRAIRCLAPYIKEMPPGPTDTASRRKAERLLAVLAIVGGCMTSLRHMDDKLADEIVQDLRSIVCRVSHVQAVTVACQCLCAMASLKPQHRITVRLEASTCYNFLDNDLKKEVTAMPEKQRLYPRLLYTLGTLCRYGADILDNAPEGSKHPTCAAAMDLVLRFYKLLEDNIRAKDTALQALGFIFIARPQLAVNVRDVGPVLEAALDRTAPASIKARCLSSLTDLLRSEEDVLLARQAAARKEAELAMQATTLPDAENRALARRNGEGDSSSVSSGIVQMLWEKILALATDTTPAPASTTSGQTPPATPSGTAAAHGAVVRRRALELIEVVIRGGIVVPWEALPALCALATDPERDTANRALAGLRAVVAANTAFVAGQVPRGVTEAYNFHCKLAVLERPGQSPAPDKCRPLVEGLSSVWTTIFQPDKALKAKFLTALLKPLDEGCSLASGTAAKSDPYLLSFMTYIIAELPYRKMDELLAVLVRINEIVSRRAEEVLARFQELREAARPAKASQAAAASGTHTSSSAPSASSTISSGNAPSGVSGVVKASVALSLLLLLKQYLRLSYEVTAERIAKYEPTGQQRKVEEKFAAVHNGKLRFNASKLRVDVAARASGFVAGPGTSAMAAMAAAGLTAIAGTGAAGLVSVLEPGVEEVYKVLKTLMKQDEHDYKQGVESLAADTEAIGTLPGQKDDLRDVAINLEELMAVPDTAGCGARKPPLASRRRGRGLRGRGGPGAHESTSRGQARLSSISGSSTSTKRPSKRKRICSDNEDSDDDDDDGKSDSDLVVEVPQKARPAKRRSGKAL</sequence>
<evidence type="ECO:0000313" key="10">
    <source>
        <dbReference type="Proteomes" id="UP000747399"/>
    </source>
</evidence>
<protein>
    <recommendedName>
        <fullName evidence="6">Sister chromatid cohesion protein</fullName>
    </recommendedName>
</protein>
<dbReference type="PANTHER" id="PTHR21704">
    <property type="entry name" value="NIPPED-B-LIKE PROTEIN DELANGIN SCC2-RELATED"/>
    <property type="match status" value="1"/>
</dbReference>
<comment type="similarity">
    <text evidence="2 6">Belongs to the SCC2/Nipped-B family.</text>
</comment>
<feature type="compositionally biased region" description="Low complexity" evidence="7">
    <location>
        <begin position="1813"/>
        <end position="1823"/>
    </location>
</feature>
<feature type="region of interest" description="Disordered" evidence="7">
    <location>
        <begin position="1355"/>
        <end position="1378"/>
    </location>
</feature>
<evidence type="ECO:0000256" key="3">
    <source>
        <dbReference type="ARBA" id="ARBA00022737"/>
    </source>
</evidence>
<dbReference type="SUPFAM" id="SSF48371">
    <property type="entry name" value="ARM repeat"/>
    <property type="match status" value="1"/>
</dbReference>
<accession>A0A8J4B5V9</accession>
<proteinExistence type="inferred from homology"/>
<evidence type="ECO:0000256" key="7">
    <source>
        <dbReference type="SAM" id="MobiDB-lite"/>
    </source>
</evidence>
<evidence type="ECO:0000256" key="1">
    <source>
        <dbReference type="ARBA" id="ARBA00004123"/>
    </source>
</evidence>
<dbReference type="Proteomes" id="UP000747399">
    <property type="component" value="Unassembled WGS sequence"/>
</dbReference>
<comment type="subcellular location">
    <subcellularLocation>
        <location evidence="1 6">Nucleus</location>
    </subcellularLocation>
</comment>
<dbReference type="InterPro" id="IPR033031">
    <property type="entry name" value="Scc2/Nipped-B"/>
</dbReference>
<dbReference type="InterPro" id="IPR016024">
    <property type="entry name" value="ARM-type_fold"/>
</dbReference>
<name>A0A8J4B5V9_9CHLO</name>
<reference evidence="9" key="1">
    <citation type="journal article" date="2021" name="Proc. Natl. Acad. Sci. U.S.A.">
        <title>Three genomes in the algal genus Volvox reveal the fate of a haploid sex-determining region after a transition to homothallism.</title>
        <authorList>
            <person name="Yamamoto K."/>
            <person name="Hamaji T."/>
            <person name="Kawai-Toyooka H."/>
            <person name="Matsuzaki R."/>
            <person name="Takahashi F."/>
            <person name="Nishimura Y."/>
            <person name="Kawachi M."/>
            <person name="Noguchi H."/>
            <person name="Minakuchi Y."/>
            <person name="Umen J.G."/>
            <person name="Toyoda A."/>
            <person name="Nozaki H."/>
        </authorList>
    </citation>
    <scope>NUCLEOTIDE SEQUENCE</scope>
    <source>
        <strain evidence="9">NIES-3780</strain>
    </source>
</reference>
<feature type="region of interest" description="Disordered" evidence="7">
    <location>
        <begin position="1575"/>
        <end position="1598"/>
    </location>
</feature>
<dbReference type="InterPro" id="IPR024986">
    <property type="entry name" value="Nipped-B_C"/>
</dbReference>
<evidence type="ECO:0000313" key="9">
    <source>
        <dbReference type="EMBL" id="GIL54450.1"/>
    </source>
</evidence>
<keyword evidence="4 6" id="KW-0539">Nucleus</keyword>
<dbReference type="Pfam" id="PF12830">
    <property type="entry name" value="Nipped-B_C"/>
    <property type="match status" value="1"/>
</dbReference>
<dbReference type="GO" id="GO:1990414">
    <property type="term" value="P:replication-born double-strand break repair via sister chromatid exchange"/>
    <property type="evidence" value="ECO:0007669"/>
    <property type="project" value="TreeGrafter"/>
</dbReference>
<feature type="compositionally biased region" description="Basic residues" evidence="7">
    <location>
        <begin position="1860"/>
        <end position="1870"/>
    </location>
</feature>
<dbReference type="GO" id="GO:0071169">
    <property type="term" value="P:establishment of protein localization to chromatin"/>
    <property type="evidence" value="ECO:0007669"/>
    <property type="project" value="TreeGrafter"/>
</dbReference>
<feature type="compositionally biased region" description="Acidic residues" evidence="7">
    <location>
        <begin position="1834"/>
        <end position="1845"/>
    </location>
</feature>
<evidence type="ECO:0000256" key="6">
    <source>
        <dbReference type="RuleBase" id="RU364107"/>
    </source>
</evidence>
<dbReference type="GO" id="GO:0010468">
    <property type="term" value="P:regulation of gene expression"/>
    <property type="evidence" value="ECO:0007669"/>
    <property type="project" value="InterPro"/>
</dbReference>
<dbReference type="GO" id="GO:0034087">
    <property type="term" value="P:establishment of mitotic sister chromatid cohesion"/>
    <property type="evidence" value="ECO:0007669"/>
    <property type="project" value="TreeGrafter"/>
</dbReference>
<dbReference type="GO" id="GO:0003682">
    <property type="term" value="F:chromatin binding"/>
    <property type="evidence" value="ECO:0007669"/>
    <property type="project" value="TreeGrafter"/>
</dbReference>
<dbReference type="CDD" id="cd23958">
    <property type="entry name" value="SCC2"/>
    <property type="match status" value="1"/>
</dbReference>
<dbReference type="PANTHER" id="PTHR21704:SF18">
    <property type="entry name" value="NIPPED-B-LIKE PROTEIN"/>
    <property type="match status" value="1"/>
</dbReference>
<comment type="caution">
    <text evidence="9">The sequence shown here is derived from an EMBL/GenBank/DDBJ whole genome shotgun (WGS) entry which is preliminary data.</text>
</comment>
<keyword evidence="3 6" id="KW-0677">Repeat</keyword>
<dbReference type="GO" id="GO:0090694">
    <property type="term" value="C:Scc2-Scc4 cohesin loading complex"/>
    <property type="evidence" value="ECO:0007669"/>
    <property type="project" value="TreeGrafter"/>
</dbReference>
<dbReference type="EMBL" id="BNCO01000017">
    <property type="protein sequence ID" value="GIL54450.1"/>
    <property type="molecule type" value="Genomic_DNA"/>
</dbReference>
<evidence type="ECO:0000256" key="4">
    <source>
        <dbReference type="ARBA" id="ARBA00023242"/>
    </source>
</evidence>
<keyword evidence="5 6" id="KW-0131">Cell cycle</keyword>
<evidence type="ECO:0000259" key="8">
    <source>
        <dbReference type="Pfam" id="PF12830"/>
    </source>
</evidence>
<feature type="region of interest" description="Disordered" evidence="7">
    <location>
        <begin position="129"/>
        <end position="165"/>
    </location>
</feature>
<evidence type="ECO:0000256" key="5">
    <source>
        <dbReference type="ARBA" id="ARBA00023306"/>
    </source>
</evidence>
<organism evidence="9 10">
    <name type="scientific">Volvox africanus</name>
    <dbReference type="NCBI Taxonomy" id="51714"/>
    <lineage>
        <taxon>Eukaryota</taxon>
        <taxon>Viridiplantae</taxon>
        <taxon>Chlorophyta</taxon>
        <taxon>core chlorophytes</taxon>
        <taxon>Chlorophyceae</taxon>
        <taxon>CS clade</taxon>
        <taxon>Chlamydomonadales</taxon>
        <taxon>Volvocaceae</taxon>
        <taxon>Volvox</taxon>
    </lineage>
</organism>